<dbReference type="RefSeq" id="WP_076931853.1">
    <property type="nucleotide sequence ID" value="NZ_LT605205.1"/>
</dbReference>
<reference evidence="1 2" key="1">
    <citation type="submission" date="2016-08" db="EMBL/GenBank/DDBJ databases">
        <authorList>
            <person name="Seilhamer J.J."/>
        </authorList>
    </citation>
    <scope>NUCLEOTIDE SEQUENCE [LARGE SCALE GENOMIC DNA]</scope>
    <source>
        <strain evidence="1">M3/6</strain>
    </source>
</reference>
<evidence type="ECO:0000313" key="2">
    <source>
        <dbReference type="Proteomes" id="UP000187464"/>
    </source>
</evidence>
<dbReference type="EMBL" id="LT605205">
    <property type="protein sequence ID" value="SCD22166.1"/>
    <property type="molecule type" value="Genomic_DNA"/>
</dbReference>
<keyword evidence="2" id="KW-1185">Reference proteome</keyword>
<dbReference type="STRING" id="1642647.PSM36_3381"/>
<proteinExistence type="predicted"/>
<evidence type="ECO:0000313" key="1">
    <source>
        <dbReference type="EMBL" id="SCD22166.1"/>
    </source>
</evidence>
<accession>A0A1R3T180</accession>
<protein>
    <recommendedName>
        <fullName evidence="3">DUF2851 domain-containing protein</fullName>
    </recommendedName>
</protein>
<dbReference type="AlphaFoldDB" id="A0A1R3T180"/>
<dbReference type="KEGG" id="psac:PSM36_3381"/>
<dbReference type="Proteomes" id="UP000187464">
    <property type="component" value="Chromosome I"/>
</dbReference>
<dbReference type="InterPro" id="IPR021272">
    <property type="entry name" value="DUF2851"/>
</dbReference>
<organism evidence="1 2">
    <name type="scientific">Proteiniphilum saccharofermentans</name>
    <dbReference type="NCBI Taxonomy" id="1642647"/>
    <lineage>
        <taxon>Bacteria</taxon>
        <taxon>Pseudomonadati</taxon>
        <taxon>Bacteroidota</taxon>
        <taxon>Bacteroidia</taxon>
        <taxon>Bacteroidales</taxon>
        <taxon>Dysgonomonadaceae</taxon>
        <taxon>Proteiniphilum</taxon>
    </lineage>
</organism>
<sequence>MPCKEELLHYIWKFRLYPPDSLETMDGRRVEVIDPGIHNLHAGPDFFNAKVKIGDELWAGDIEIHRSSDEWERHGHHTDKTYNSVILHLSERLNRIIKNEKGQQIPQCKLSVPDEIRKNADYLIYSHSAVPCKDHLSSLPEVLIRSFLGRLAIERLERKTNDIFTHLDRFHQSWDEVFYVLLTRNFGFGLNSDTFERLALSLPFKCIRRHGDSLFQVEALLFGQAGLLEESGYREGKSGYFLQLQNEYRFLRSKYSLTPLEGYLFKRMRVRPHSFPEIRIAQLAALLQSSGRLFSLVLEQKETDDWMSLFRASPSLYWHTHYSFGKQSPESDRQLGNTSRQILLINTVVPILFAYGKKMSTESYCDRAIHLLESLGPERNVIISEFSDAGVIPRNSFETQALIQLRRVYCDTRKCLFCRIGHQLLSRN</sequence>
<name>A0A1R3T180_9BACT</name>
<evidence type="ECO:0008006" key="3">
    <source>
        <dbReference type="Google" id="ProtNLM"/>
    </source>
</evidence>
<dbReference type="Pfam" id="PF11013">
    <property type="entry name" value="DUF2851"/>
    <property type="match status" value="1"/>
</dbReference>
<gene>
    <name evidence="1" type="ORF">PSM36_3381</name>
</gene>